<evidence type="ECO:0000313" key="1">
    <source>
        <dbReference type="EMBL" id="MBO1319196.1"/>
    </source>
</evidence>
<protein>
    <submittedName>
        <fullName evidence="1">Uncharacterized protein</fullName>
    </submittedName>
</protein>
<dbReference type="Proteomes" id="UP000664417">
    <property type="component" value="Unassembled WGS sequence"/>
</dbReference>
<gene>
    <name evidence="1" type="ORF">J3U88_12060</name>
</gene>
<keyword evidence="2" id="KW-1185">Reference proteome</keyword>
<accession>A0A8J7QDU4</accession>
<organism evidence="1 2">
    <name type="scientific">Acanthopleuribacter pedis</name>
    <dbReference type="NCBI Taxonomy" id="442870"/>
    <lineage>
        <taxon>Bacteria</taxon>
        <taxon>Pseudomonadati</taxon>
        <taxon>Acidobacteriota</taxon>
        <taxon>Holophagae</taxon>
        <taxon>Acanthopleuribacterales</taxon>
        <taxon>Acanthopleuribacteraceae</taxon>
        <taxon>Acanthopleuribacter</taxon>
    </lineage>
</organism>
<dbReference type="AlphaFoldDB" id="A0A8J7QDU4"/>
<sequence>MKSKAGRPMKYAFLLLELEDDQIYTPATIVNRGLSEGTLTLESSEDHKQQRVKIRHSLARLSKNHGFPEQGDGTVQLAGQAPIRGWSGKRWKAALSEHQLARLRRPPQ</sequence>
<proteinExistence type="predicted"/>
<evidence type="ECO:0000313" key="2">
    <source>
        <dbReference type="Proteomes" id="UP000664417"/>
    </source>
</evidence>
<name>A0A8J7QDU4_9BACT</name>
<reference evidence="1" key="1">
    <citation type="submission" date="2021-03" db="EMBL/GenBank/DDBJ databases">
        <authorList>
            <person name="Wang G."/>
        </authorList>
    </citation>
    <scope>NUCLEOTIDE SEQUENCE</scope>
    <source>
        <strain evidence="1">KCTC 12899</strain>
    </source>
</reference>
<comment type="caution">
    <text evidence="1">The sequence shown here is derived from an EMBL/GenBank/DDBJ whole genome shotgun (WGS) entry which is preliminary data.</text>
</comment>
<dbReference type="EMBL" id="JAFREP010000008">
    <property type="protein sequence ID" value="MBO1319196.1"/>
    <property type="molecule type" value="Genomic_DNA"/>
</dbReference>
<dbReference type="RefSeq" id="WP_207859015.1">
    <property type="nucleotide sequence ID" value="NZ_JAFREP010000008.1"/>
</dbReference>